<sequence length="120" mass="13133">MSLLDESNARITVYPQVLSTDSDGNPVWVPSIDGVPLEVMVWPLDAAESSALSREPGEAYRVRPARGQPVPVGAFAAVMWGGREWDVHGEITPHSRGRATRRVTFVIRPRTKRPGDGGEE</sequence>
<organism evidence="1 2">
    <name type="scientific">Saccharothrix lopnurensis</name>
    <dbReference type="NCBI Taxonomy" id="1670621"/>
    <lineage>
        <taxon>Bacteria</taxon>
        <taxon>Bacillati</taxon>
        <taxon>Actinomycetota</taxon>
        <taxon>Actinomycetes</taxon>
        <taxon>Pseudonocardiales</taxon>
        <taxon>Pseudonocardiaceae</taxon>
        <taxon>Saccharothrix</taxon>
    </lineage>
</organism>
<gene>
    <name evidence="1" type="ORF">ACFP3R_16455</name>
</gene>
<name>A0ABW1P7A1_9PSEU</name>
<proteinExistence type="predicted"/>
<dbReference type="RefSeq" id="WP_380637072.1">
    <property type="nucleotide sequence ID" value="NZ_JBHSQO010000014.1"/>
</dbReference>
<accession>A0ABW1P7A1</accession>
<evidence type="ECO:0000313" key="2">
    <source>
        <dbReference type="Proteomes" id="UP001596220"/>
    </source>
</evidence>
<comment type="caution">
    <text evidence="1">The sequence shown here is derived from an EMBL/GenBank/DDBJ whole genome shotgun (WGS) entry which is preliminary data.</text>
</comment>
<dbReference type="EMBL" id="JBHSQO010000014">
    <property type="protein sequence ID" value="MFC6090872.1"/>
    <property type="molecule type" value="Genomic_DNA"/>
</dbReference>
<keyword evidence="2" id="KW-1185">Reference proteome</keyword>
<reference evidence="2" key="1">
    <citation type="journal article" date="2019" name="Int. J. Syst. Evol. Microbiol.">
        <title>The Global Catalogue of Microorganisms (GCM) 10K type strain sequencing project: providing services to taxonomists for standard genome sequencing and annotation.</title>
        <authorList>
            <consortium name="The Broad Institute Genomics Platform"/>
            <consortium name="The Broad Institute Genome Sequencing Center for Infectious Disease"/>
            <person name="Wu L."/>
            <person name="Ma J."/>
        </authorList>
    </citation>
    <scope>NUCLEOTIDE SEQUENCE [LARGE SCALE GENOMIC DNA]</scope>
    <source>
        <strain evidence="2">CGMCC 4.7246</strain>
    </source>
</reference>
<dbReference type="Proteomes" id="UP001596220">
    <property type="component" value="Unassembled WGS sequence"/>
</dbReference>
<evidence type="ECO:0000313" key="1">
    <source>
        <dbReference type="EMBL" id="MFC6090872.1"/>
    </source>
</evidence>
<protein>
    <submittedName>
        <fullName evidence="1">Uncharacterized protein</fullName>
    </submittedName>
</protein>